<name>A0A9D1FN00_9FIRM</name>
<feature type="transmembrane region" description="Helical" evidence="2">
    <location>
        <begin position="126"/>
        <end position="145"/>
    </location>
</feature>
<accession>A0A9D1FN00</accession>
<dbReference type="PANTHER" id="PTHR46558">
    <property type="entry name" value="TRACRIPTIONAL REGULATORY PROTEIN-RELATED-RELATED"/>
    <property type="match status" value="1"/>
</dbReference>
<keyword evidence="2" id="KW-0812">Transmembrane</keyword>
<feature type="transmembrane region" description="Helical" evidence="2">
    <location>
        <begin position="100"/>
        <end position="120"/>
    </location>
</feature>
<dbReference type="PANTHER" id="PTHR46558:SF13">
    <property type="entry name" value="HTH-TYPE TRANSCRIPTIONAL REGULATOR IMMR"/>
    <property type="match status" value="1"/>
</dbReference>
<evidence type="ECO:0000259" key="3">
    <source>
        <dbReference type="PROSITE" id="PS50943"/>
    </source>
</evidence>
<comment type="caution">
    <text evidence="4">The sequence shown here is derived from an EMBL/GenBank/DDBJ whole genome shotgun (WGS) entry which is preliminary data.</text>
</comment>
<sequence>MTFGEKLYKLRKEQNLSQEALAEKVNATRQAVSRWENGQGFPETEKLLILSSLFQVSLDYLLKDTPPEEAEGSPAEEGYYASRETTLGYLAHTQKTAVKIGLFVLCFFGAALPFILFPHVDENICALGSIIFIAAGIAGAISMAFQTDPYPQMEKEPLFFDHQFLEELKARYGVLRKRYVWLFIFGFLLIFLAGGFAILFDDILGKFSMLSELIALACVSGSIFCWIFSIGMMSAYEILLENPKHIASRRKWQQPAYRLLAGVLIGIGVIVFIALYILWEMNIL</sequence>
<keyword evidence="2" id="KW-0472">Membrane</keyword>
<dbReference type="InterPro" id="IPR001387">
    <property type="entry name" value="Cro/C1-type_HTH"/>
</dbReference>
<dbReference type="AlphaFoldDB" id="A0A9D1FN00"/>
<dbReference type="Proteomes" id="UP000824002">
    <property type="component" value="Unassembled WGS sequence"/>
</dbReference>
<dbReference type="Gene3D" id="1.10.260.40">
    <property type="entry name" value="lambda repressor-like DNA-binding domains"/>
    <property type="match status" value="1"/>
</dbReference>
<feature type="transmembrane region" description="Helical" evidence="2">
    <location>
        <begin position="179"/>
        <end position="201"/>
    </location>
</feature>
<gene>
    <name evidence="4" type="ORF">IAB51_06395</name>
</gene>
<feature type="transmembrane region" description="Helical" evidence="2">
    <location>
        <begin position="257"/>
        <end position="279"/>
    </location>
</feature>
<dbReference type="GO" id="GO:0003677">
    <property type="term" value="F:DNA binding"/>
    <property type="evidence" value="ECO:0007669"/>
    <property type="project" value="UniProtKB-KW"/>
</dbReference>
<dbReference type="PROSITE" id="PS50943">
    <property type="entry name" value="HTH_CROC1"/>
    <property type="match status" value="1"/>
</dbReference>
<dbReference type="EMBL" id="DVJP01000042">
    <property type="protein sequence ID" value="HIS76428.1"/>
    <property type="molecule type" value="Genomic_DNA"/>
</dbReference>
<organism evidence="4 5">
    <name type="scientific">Candidatus Merdivicinus excrementipullorum</name>
    <dbReference type="NCBI Taxonomy" id="2840867"/>
    <lineage>
        <taxon>Bacteria</taxon>
        <taxon>Bacillati</taxon>
        <taxon>Bacillota</taxon>
        <taxon>Clostridia</taxon>
        <taxon>Eubacteriales</taxon>
        <taxon>Oscillospiraceae</taxon>
        <taxon>Oscillospiraceae incertae sedis</taxon>
        <taxon>Candidatus Merdivicinus</taxon>
    </lineage>
</organism>
<feature type="transmembrane region" description="Helical" evidence="2">
    <location>
        <begin position="213"/>
        <end position="236"/>
    </location>
</feature>
<dbReference type="InterPro" id="IPR010982">
    <property type="entry name" value="Lambda_DNA-bd_dom_sf"/>
</dbReference>
<protein>
    <submittedName>
        <fullName evidence="4">Helix-turn-helix transcriptional regulator</fullName>
    </submittedName>
</protein>
<evidence type="ECO:0000313" key="4">
    <source>
        <dbReference type="EMBL" id="HIS76428.1"/>
    </source>
</evidence>
<dbReference type="SMART" id="SM00530">
    <property type="entry name" value="HTH_XRE"/>
    <property type="match status" value="1"/>
</dbReference>
<dbReference type="SUPFAM" id="SSF47413">
    <property type="entry name" value="lambda repressor-like DNA-binding domains"/>
    <property type="match status" value="1"/>
</dbReference>
<evidence type="ECO:0000256" key="2">
    <source>
        <dbReference type="SAM" id="Phobius"/>
    </source>
</evidence>
<feature type="domain" description="HTH cro/C1-type" evidence="3">
    <location>
        <begin position="7"/>
        <end position="61"/>
    </location>
</feature>
<keyword evidence="1" id="KW-0238">DNA-binding</keyword>
<reference evidence="4" key="1">
    <citation type="submission" date="2020-10" db="EMBL/GenBank/DDBJ databases">
        <authorList>
            <person name="Gilroy R."/>
        </authorList>
    </citation>
    <scope>NUCLEOTIDE SEQUENCE</scope>
    <source>
        <strain evidence="4">CHK199-13235</strain>
    </source>
</reference>
<evidence type="ECO:0000256" key="1">
    <source>
        <dbReference type="ARBA" id="ARBA00023125"/>
    </source>
</evidence>
<dbReference type="Pfam" id="PF01381">
    <property type="entry name" value="HTH_3"/>
    <property type="match status" value="1"/>
</dbReference>
<dbReference type="CDD" id="cd00093">
    <property type="entry name" value="HTH_XRE"/>
    <property type="match status" value="1"/>
</dbReference>
<keyword evidence="2" id="KW-1133">Transmembrane helix</keyword>
<evidence type="ECO:0000313" key="5">
    <source>
        <dbReference type="Proteomes" id="UP000824002"/>
    </source>
</evidence>
<proteinExistence type="predicted"/>
<reference evidence="4" key="2">
    <citation type="journal article" date="2021" name="PeerJ">
        <title>Extensive microbial diversity within the chicken gut microbiome revealed by metagenomics and culture.</title>
        <authorList>
            <person name="Gilroy R."/>
            <person name="Ravi A."/>
            <person name="Getino M."/>
            <person name="Pursley I."/>
            <person name="Horton D.L."/>
            <person name="Alikhan N.F."/>
            <person name="Baker D."/>
            <person name="Gharbi K."/>
            <person name="Hall N."/>
            <person name="Watson M."/>
            <person name="Adriaenssens E.M."/>
            <person name="Foster-Nyarko E."/>
            <person name="Jarju S."/>
            <person name="Secka A."/>
            <person name="Antonio M."/>
            <person name="Oren A."/>
            <person name="Chaudhuri R.R."/>
            <person name="La Ragione R."/>
            <person name="Hildebrand F."/>
            <person name="Pallen M.J."/>
        </authorList>
    </citation>
    <scope>NUCLEOTIDE SEQUENCE</scope>
    <source>
        <strain evidence="4">CHK199-13235</strain>
    </source>
</reference>